<protein>
    <submittedName>
        <fullName evidence="6">Maltodextrin phosphorylase</fullName>
    </submittedName>
</protein>
<evidence type="ECO:0000256" key="3">
    <source>
        <dbReference type="ARBA" id="ARBA00022533"/>
    </source>
</evidence>
<dbReference type="SUPFAM" id="SSF53756">
    <property type="entry name" value="UDP-Glycosyltransferase/glycogen phosphorylase"/>
    <property type="match status" value="1"/>
</dbReference>
<dbReference type="GO" id="GO:0030170">
    <property type="term" value="F:pyridoxal phosphate binding"/>
    <property type="evidence" value="ECO:0007669"/>
    <property type="project" value="InterPro"/>
</dbReference>
<dbReference type="PANTHER" id="PTHR42655">
    <property type="entry name" value="GLYCOGEN PHOSPHORYLASE"/>
    <property type="match status" value="1"/>
</dbReference>
<accession>A0A1M4WAU5</accession>
<dbReference type="NCBIfam" id="TIGR02094">
    <property type="entry name" value="more_P_ylases"/>
    <property type="match status" value="1"/>
</dbReference>
<dbReference type="Gene3D" id="3.40.50.2000">
    <property type="entry name" value="Glycogen Phosphorylase B"/>
    <property type="match status" value="3"/>
</dbReference>
<organism evidence="6 7">
    <name type="scientific">Marinitoga hydrogenitolerans (strain DSM 16785 / JCM 12826 / AT1271)</name>
    <dbReference type="NCBI Taxonomy" id="1122195"/>
    <lineage>
        <taxon>Bacteria</taxon>
        <taxon>Thermotogati</taxon>
        <taxon>Thermotogota</taxon>
        <taxon>Thermotogae</taxon>
        <taxon>Petrotogales</taxon>
        <taxon>Petrotogaceae</taxon>
        <taxon>Marinitoga</taxon>
    </lineage>
</organism>
<evidence type="ECO:0000256" key="4">
    <source>
        <dbReference type="PIRSR" id="PIRSR000460-1"/>
    </source>
</evidence>
<reference evidence="6" key="1">
    <citation type="submission" date="2016-11" db="EMBL/GenBank/DDBJ databases">
        <authorList>
            <person name="Varghese N."/>
            <person name="Submissions S."/>
        </authorList>
    </citation>
    <scope>NUCLEOTIDE SEQUENCE [LARGE SCALE GENOMIC DNA]</scope>
    <source>
        <strain evidence="6">DSM 16785</strain>
    </source>
</reference>
<dbReference type="InterPro" id="IPR024517">
    <property type="entry name" value="Glycogen_phosphorylase_DUF3417"/>
</dbReference>
<dbReference type="Pfam" id="PF00343">
    <property type="entry name" value="Phosphorylase"/>
    <property type="match status" value="1"/>
</dbReference>
<keyword evidence="3" id="KW-0021">Allosteric enzyme</keyword>
<feature type="domain" description="DUF3417" evidence="5">
    <location>
        <begin position="13"/>
        <end position="121"/>
    </location>
</feature>
<dbReference type="InterPro" id="IPR011834">
    <property type="entry name" value="Agluc_phsphrylas"/>
</dbReference>
<keyword evidence="4" id="KW-0663">Pyridoxal phosphate</keyword>
<evidence type="ECO:0000256" key="2">
    <source>
        <dbReference type="ARBA" id="ARBA00006047"/>
    </source>
</evidence>
<dbReference type="EMBL" id="FQUI01000015">
    <property type="protein sequence ID" value="SHE78327.1"/>
    <property type="molecule type" value="Genomic_DNA"/>
</dbReference>
<gene>
    <name evidence="6" type="ORF">SAMN02745164_01133</name>
</gene>
<sequence>MEFISKINVLPKVPEKLSRLPELSKNLWWTWNYDAQEIFERIDEKLWIEVNRNPVLFLKKVSQKKLNEAEENNAIVSLYSQVIEKFDKYMKAENTWFKSTHREYKGGEFAYFCAEYGLHESFPNYSGGLGVLAGDHLKSSSDLGIPLVAVGLLYKQGYFEQRINSEGWQESIFNPYDFDNFPVVPVKDEEGNEVFISVEMDNRKVYAKIWKLQVGRINLIYLDTDIPQNDPEDRMITYQLYGGDQEMRIRQEILLGIGGVRALRAIGYNPSVWHMNEGHSAFLGLERIREFVQEKGLTFKEAVQAVKASGVFTTHTPVPAGHDAFPFHLMDKYFRDYWPQLKASRREFLDLGAEIRPDGSELFSMTTLALNLSSRANGVSKLHGEVSRDLAKDIWKGLEAVEVPITHVTNGVHATTWISKELQDLFSNYLGKDWHENVDDPDLWKKIDNIPDEELWNVRKSLKKKLIEFIHERTKLQRMRHGETVEQLEEIEEILNPDALTIGFARRFATYKRATLIFKDLDRLKRILNNPERPVQLIFAGKAHPADKPGQELIKRIYEISRMPEFKDKIVFVENYDMNVARHLVAGVDVWLNNPRRPREASGTSGQKAGMNGSPNFSVLDGWWVEGYNGKNGWAIGDERDYIDLELQDRIDSVSMYNTLEKEIVPLYYDHNEELGVSREWIKIMKESIISVTSFFNTHRMLKEYTQKLYMTAAELGEKFVKSNFEITKKFSNWVEILERNWDSIKIKVLSNVNEDVEYSTGGNIEVKAEVYLPGIGPDSVLTQIILAKLEDNKVVSLKSFDMKLVKEVNKDTYLFEGEFEVDERGQYGWNVRVVPYNPIMPYQHYLIGFVKYPQ</sequence>
<feature type="modified residue" description="N6-(pyridoxal phosphate)lysine" evidence="4">
    <location>
        <position position="608"/>
    </location>
</feature>
<dbReference type="STRING" id="1122195.SAMN02745164_01133"/>
<evidence type="ECO:0000256" key="1">
    <source>
        <dbReference type="ARBA" id="ARBA00001275"/>
    </source>
</evidence>
<comment type="catalytic activity">
    <reaction evidence="1">
        <text>[(1-&gt;4)-alpha-D-glucosyl](n) + phosphate = [(1-&gt;4)-alpha-D-glucosyl](n-1) + alpha-D-glucose 1-phosphate</text>
        <dbReference type="Rhea" id="RHEA:41732"/>
        <dbReference type="Rhea" id="RHEA-COMP:9584"/>
        <dbReference type="Rhea" id="RHEA-COMP:9586"/>
        <dbReference type="ChEBI" id="CHEBI:15444"/>
        <dbReference type="ChEBI" id="CHEBI:43474"/>
        <dbReference type="ChEBI" id="CHEBI:58601"/>
        <dbReference type="EC" id="2.4.1.1"/>
    </reaction>
</comment>
<evidence type="ECO:0000259" key="5">
    <source>
        <dbReference type="Pfam" id="PF11897"/>
    </source>
</evidence>
<dbReference type="RefSeq" id="WP_072864343.1">
    <property type="nucleotide sequence ID" value="NZ_FQUI01000015.1"/>
</dbReference>
<dbReference type="PIRSF" id="PIRSF000460">
    <property type="entry name" value="Pprylas_GlgP"/>
    <property type="match status" value="1"/>
</dbReference>
<dbReference type="GO" id="GO:0005975">
    <property type="term" value="P:carbohydrate metabolic process"/>
    <property type="evidence" value="ECO:0007669"/>
    <property type="project" value="InterPro"/>
</dbReference>
<dbReference type="InterPro" id="IPR052182">
    <property type="entry name" value="Glycogen/Maltodextrin_Phosph"/>
</dbReference>
<name>A0A1M4WAU5_MARH1</name>
<dbReference type="AlphaFoldDB" id="A0A1M4WAU5"/>
<keyword evidence="7" id="KW-1185">Reference proteome</keyword>
<dbReference type="Pfam" id="PF11897">
    <property type="entry name" value="DUF3417"/>
    <property type="match status" value="1"/>
</dbReference>
<evidence type="ECO:0000313" key="6">
    <source>
        <dbReference type="EMBL" id="SHE78327.1"/>
    </source>
</evidence>
<dbReference type="PANTHER" id="PTHR42655:SF1">
    <property type="entry name" value="GLYCOGEN PHOSPHORYLASE"/>
    <property type="match status" value="1"/>
</dbReference>
<dbReference type="GO" id="GO:0008184">
    <property type="term" value="F:glycogen phosphorylase activity"/>
    <property type="evidence" value="ECO:0007669"/>
    <property type="project" value="InterPro"/>
</dbReference>
<evidence type="ECO:0000313" key="7">
    <source>
        <dbReference type="Proteomes" id="UP000184334"/>
    </source>
</evidence>
<dbReference type="InterPro" id="IPR000811">
    <property type="entry name" value="Glyco_trans_35"/>
</dbReference>
<comment type="caution">
    <text evidence="6">The sequence shown here is derived from an EMBL/GenBank/DDBJ whole genome shotgun (WGS) entry which is preliminary data.</text>
</comment>
<proteinExistence type="inferred from homology"/>
<dbReference type="Proteomes" id="UP000184334">
    <property type="component" value="Unassembled WGS sequence"/>
</dbReference>
<dbReference type="OrthoDB" id="9760804at2"/>
<comment type="similarity">
    <text evidence="2">Belongs to the glycogen phosphorylase family.</text>
</comment>